<dbReference type="EMBL" id="MFGB01000018">
    <property type="protein sequence ID" value="OGF25941.1"/>
    <property type="molecule type" value="Genomic_DNA"/>
</dbReference>
<organism evidence="1 2">
    <name type="scientific">Candidatus Falkowbacteria bacterium RIFOXYA2_FULL_47_19</name>
    <dbReference type="NCBI Taxonomy" id="1797994"/>
    <lineage>
        <taxon>Bacteria</taxon>
        <taxon>Candidatus Falkowiibacteriota</taxon>
    </lineage>
</organism>
<evidence type="ECO:0000313" key="1">
    <source>
        <dbReference type="EMBL" id="OGF25941.1"/>
    </source>
</evidence>
<comment type="caution">
    <text evidence="1">The sequence shown here is derived from an EMBL/GenBank/DDBJ whole genome shotgun (WGS) entry which is preliminary data.</text>
</comment>
<proteinExistence type="predicted"/>
<reference evidence="1 2" key="1">
    <citation type="journal article" date="2016" name="Nat. Commun.">
        <title>Thousands of microbial genomes shed light on interconnected biogeochemical processes in an aquifer system.</title>
        <authorList>
            <person name="Anantharaman K."/>
            <person name="Brown C.T."/>
            <person name="Hug L.A."/>
            <person name="Sharon I."/>
            <person name="Castelle C.J."/>
            <person name="Probst A.J."/>
            <person name="Thomas B.C."/>
            <person name="Singh A."/>
            <person name="Wilkins M.J."/>
            <person name="Karaoz U."/>
            <person name="Brodie E.L."/>
            <person name="Williams K.H."/>
            <person name="Hubbard S.S."/>
            <person name="Banfield J.F."/>
        </authorList>
    </citation>
    <scope>NUCLEOTIDE SEQUENCE [LARGE SCALE GENOMIC DNA]</scope>
</reference>
<dbReference type="Proteomes" id="UP000178367">
    <property type="component" value="Unassembled WGS sequence"/>
</dbReference>
<gene>
    <name evidence="1" type="ORF">A2227_05565</name>
</gene>
<name>A0A1F5SI36_9BACT</name>
<sequence>MKKNKTFRPLKQNFNPDQGYFFNCYPNITSFFFGKLTKPKICYDTKQNNLQPINKIYFKEL</sequence>
<evidence type="ECO:0000313" key="2">
    <source>
        <dbReference type="Proteomes" id="UP000178367"/>
    </source>
</evidence>
<protein>
    <submittedName>
        <fullName evidence="1">Uncharacterized protein</fullName>
    </submittedName>
</protein>
<dbReference type="AlphaFoldDB" id="A0A1F5SI36"/>
<accession>A0A1F5SI36</accession>